<dbReference type="Proteomes" id="UP000580250">
    <property type="component" value="Unassembled WGS sequence"/>
</dbReference>
<evidence type="ECO:0000313" key="1">
    <source>
        <dbReference type="EMBL" id="CAD2162131.1"/>
    </source>
</evidence>
<evidence type="ECO:0000313" key="2">
    <source>
        <dbReference type="Proteomes" id="UP000580250"/>
    </source>
</evidence>
<sequence>MLDQIRAYQVEIRGGPQQIWRPISGYVAAVRPGQKQFRVEIDSALLAGQAEIRLKALGSDGKPVVESLPLGTGKPCEPITQSPKDVILTNERSSYLIIRWTFPNLKTLKKLSVAISIFWLEEY</sequence>
<comment type="caution">
    <text evidence="1">The sequence shown here is derived from an EMBL/GenBank/DDBJ whole genome shotgun (WGS) entry which is preliminary data.</text>
</comment>
<reference evidence="1 2" key="1">
    <citation type="submission" date="2020-08" db="EMBL/GenBank/DDBJ databases">
        <authorList>
            <person name="Koutsovoulos G."/>
            <person name="Danchin GJ E."/>
        </authorList>
    </citation>
    <scope>NUCLEOTIDE SEQUENCE [LARGE SCALE GENOMIC DNA]</scope>
</reference>
<dbReference type="EMBL" id="CAJEWN010000090">
    <property type="protein sequence ID" value="CAD2162131.1"/>
    <property type="molecule type" value="Genomic_DNA"/>
</dbReference>
<name>A0A6V7UNB9_MELEN</name>
<proteinExistence type="predicted"/>
<accession>A0A6V7UNB9</accession>
<organism evidence="1 2">
    <name type="scientific">Meloidogyne enterolobii</name>
    <name type="common">Root-knot nematode worm</name>
    <name type="synonym">Meloidogyne mayaguensis</name>
    <dbReference type="NCBI Taxonomy" id="390850"/>
    <lineage>
        <taxon>Eukaryota</taxon>
        <taxon>Metazoa</taxon>
        <taxon>Ecdysozoa</taxon>
        <taxon>Nematoda</taxon>
        <taxon>Chromadorea</taxon>
        <taxon>Rhabditida</taxon>
        <taxon>Tylenchina</taxon>
        <taxon>Tylenchomorpha</taxon>
        <taxon>Tylenchoidea</taxon>
        <taxon>Meloidogynidae</taxon>
        <taxon>Meloidogyninae</taxon>
        <taxon>Meloidogyne</taxon>
    </lineage>
</organism>
<dbReference type="AlphaFoldDB" id="A0A6V7UNB9"/>
<protein>
    <submittedName>
        <fullName evidence="1">Uncharacterized protein</fullName>
    </submittedName>
</protein>
<gene>
    <name evidence="1" type="ORF">MENT_LOCUS15236</name>
</gene>